<dbReference type="EMBL" id="AFNT02000007">
    <property type="protein sequence ID" value="ERJ07028.1"/>
    <property type="molecule type" value="Genomic_DNA"/>
</dbReference>
<proteinExistence type="predicted"/>
<gene>
    <name evidence="1" type="ORF">HLRTI_000881</name>
</gene>
<dbReference type="Proteomes" id="UP000003861">
    <property type="component" value="Unassembled WGS sequence"/>
</dbReference>
<sequence>MASAIPINSRIACEQPAATEAMSNTGKSMGTFNFDAVTDWQPAEHDRHGVLQRCRRRSRYPLATGDGLRP</sequence>
<evidence type="ECO:0000313" key="2">
    <source>
        <dbReference type="Proteomes" id="UP000003861"/>
    </source>
</evidence>
<protein>
    <submittedName>
        <fullName evidence="1">Uncharacterized protein</fullName>
    </submittedName>
</protein>
<organism evidence="1 2">
    <name type="scientific">Halorhabdus tiamatea SARL4B</name>
    <dbReference type="NCBI Taxonomy" id="1033806"/>
    <lineage>
        <taxon>Archaea</taxon>
        <taxon>Methanobacteriati</taxon>
        <taxon>Methanobacteriota</taxon>
        <taxon>Stenosarchaea group</taxon>
        <taxon>Halobacteria</taxon>
        <taxon>Halobacteriales</taxon>
        <taxon>Haloarculaceae</taxon>
        <taxon>Halorhabdus</taxon>
    </lineage>
</organism>
<reference evidence="1 2" key="2">
    <citation type="journal article" date="2013" name="PLoS ONE">
        <title>INDIGO - INtegrated Data Warehouse of MIcrobial GenOmes with Examples from the Red Sea Extremophiles.</title>
        <authorList>
            <person name="Alam I."/>
            <person name="Antunes A."/>
            <person name="Kamau A.A."/>
            <person name="Ba Alawi W."/>
            <person name="Kalkatawi M."/>
            <person name="Stingl U."/>
            <person name="Bajic V.B."/>
        </authorList>
    </citation>
    <scope>NUCLEOTIDE SEQUENCE [LARGE SCALE GENOMIC DNA]</scope>
    <source>
        <strain evidence="1 2">SARL4B</strain>
    </source>
</reference>
<comment type="caution">
    <text evidence="1">The sequence shown here is derived from an EMBL/GenBank/DDBJ whole genome shotgun (WGS) entry which is preliminary data.</text>
</comment>
<reference evidence="1 2" key="1">
    <citation type="journal article" date="2011" name="J. Bacteriol.">
        <title>Genome sequence of Halorhabdus tiamatea, the first archaeon isolated from a deep-sea anoxic brine lake.</title>
        <authorList>
            <person name="Antunes A."/>
            <person name="Alam I."/>
            <person name="Bajic V.B."/>
            <person name="Stingl U."/>
        </authorList>
    </citation>
    <scope>NUCLEOTIDE SEQUENCE [LARGE SCALE GENOMIC DNA]</scope>
    <source>
        <strain evidence="1 2">SARL4B</strain>
    </source>
</reference>
<dbReference type="AlphaFoldDB" id="U2E478"/>
<name>U2E478_9EURY</name>
<evidence type="ECO:0000313" key="1">
    <source>
        <dbReference type="EMBL" id="ERJ07028.1"/>
    </source>
</evidence>
<accession>U2E478</accession>